<organism evidence="1 2">
    <name type="scientific">Mycena rosella</name>
    <name type="common">Pink bonnet</name>
    <name type="synonym">Agaricus rosellus</name>
    <dbReference type="NCBI Taxonomy" id="1033263"/>
    <lineage>
        <taxon>Eukaryota</taxon>
        <taxon>Fungi</taxon>
        <taxon>Dikarya</taxon>
        <taxon>Basidiomycota</taxon>
        <taxon>Agaricomycotina</taxon>
        <taxon>Agaricomycetes</taxon>
        <taxon>Agaricomycetidae</taxon>
        <taxon>Agaricales</taxon>
        <taxon>Marasmiineae</taxon>
        <taxon>Mycenaceae</taxon>
        <taxon>Mycena</taxon>
    </lineage>
</organism>
<evidence type="ECO:0000313" key="1">
    <source>
        <dbReference type="EMBL" id="KAJ7681533.1"/>
    </source>
</evidence>
<feature type="non-terminal residue" evidence="1">
    <location>
        <position position="261"/>
    </location>
</feature>
<reference evidence="1" key="1">
    <citation type="submission" date="2023-03" db="EMBL/GenBank/DDBJ databases">
        <title>Massive genome expansion in bonnet fungi (Mycena s.s.) driven by repeated elements and novel gene families across ecological guilds.</title>
        <authorList>
            <consortium name="Lawrence Berkeley National Laboratory"/>
            <person name="Harder C.B."/>
            <person name="Miyauchi S."/>
            <person name="Viragh M."/>
            <person name="Kuo A."/>
            <person name="Thoen E."/>
            <person name="Andreopoulos B."/>
            <person name="Lu D."/>
            <person name="Skrede I."/>
            <person name="Drula E."/>
            <person name="Henrissat B."/>
            <person name="Morin E."/>
            <person name="Kohler A."/>
            <person name="Barry K."/>
            <person name="LaButti K."/>
            <person name="Morin E."/>
            <person name="Salamov A."/>
            <person name="Lipzen A."/>
            <person name="Mereny Z."/>
            <person name="Hegedus B."/>
            <person name="Baldrian P."/>
            <person name="Stursova M."/>
            <person name="Weitz H."/>
            <person name="Taylor A."/>
            <person name="Grigoriev I.V."/>
            <person name="Nagy L.G."/>
            <person name="Martin F."/>
            <person name="Kauserud H."/>
        </authorList>
    </citation>
    <scope>NUCLEOTIDE SEQUENCE</scope>
    <source>
        <strain evidence="1">CBHHK067</strain>
    </source>
</reference>
<sequence length="261" mass="29205">MSWKLMVKGRIENWGGVTCHSVMTIVNSTSASNPPPRILFHSAIPCTPTFPNPRRDDRTICHTTDYPIFTSNPLAIPRHPGSLDLLRTLRIESEEDYGEAGLRPNSLSVLRTATRLHSVTLSKIEDIAYLESVGIPWDQLTELHINEASVRPSQYYHILRHCAALVSARIDIYDDDDPARLRKLILTGKVFLSYAGFLHNFALPSLVNLSLPGDDTDDGADPSKSFAAPTFPALQRLVIDDDHQVSQARYESTEIMSWLRA</sequence>
<accession>A0AAD7D6U0</accession>
<evidence type="ECO:0000313" key="2">
    <source>
        <dbReference type="Proteomes" id="UP001221757"/>
    </source>
</evidence>
<proteinExistence type="predicted"/>
<name>A0AAD7D6U0_MYCRO</name>
<gene>
    <name evidence="1" type="ORF">B0H17DRAFT_1076325</name>
</gene>
<protein>
    <submittedName>
        <fullName evidence="1">Uncharacterized protein</fullName>
    </submittedName>
</protein>
<dbReference type="Proteomes" id="UP001221757">
    <property type="component" value="Unassembled WGS sequence"/>
</dbReference>
<comment type="caution">
    <text evidence="1">The sequence shown here is derived from an EMBL/GenBank/DDBJ whole genome shotgun (WGS) entry which is preliminary data.</text>
</comment>
<dbReference type="EMBL" id="JARKIE010000117">
    <property type="protein sequence ID" value="KAJ7681533.1"/>
    <property type="molecule type" value="Genomic_DNA"/>
</dbReference>
<dbReference type="AlphaFoldDB" id="A0AAD7D6U0"/>
<keyword evidence="2" id="KW-1185">Reference proteome</keyword>